<organism evidence="1 2">
    <name type="scientific">Diutina rugosa</name>
    <name type="common">Yeast</name>
    <name type="synonym">Candida rugosa</name>
    <dbReference type="NCBI Taxonomy" id="5481"/>
    <lineage>
        <taxon>Eukaryota</taxon>
        <taxon>Fungi</taxon>
        <taxon>Dikarya</taxon>
        <taxon>Ascomycota</taxon>
        <taxon>Saccharomycotina</taxon>
        <taxon>Pichiomycetes</taxon>
        <taxon>Debaryomycetaceae</taxon>
        <taxon>Diutina</taxon>
    </lineage>
</organism>
<evidence type="ECO:0000313" key="1">
    <source>
        <dbReference type="EMBL" id="KAA8901353.1"/>
    </source>
</evidence>
<reference evidence="1 2" key="1">
    <citation type="submission" date="2019-07" db="EMBL/GenBank/DDBJ databases">
        <title>Genome assembly of two rare yeast pathogens: Diutina rugosa and Trichomonascus ciferrii.</title>
        <authorList>
            <person name="Mixao V."/>
            <person name="Saus E."/>
            <person name="Hansen A."/>
            <person name="Lass-Flor C."/>
            <person name="Gabaldon T."/>
        </authorList>
    </citation>
    <scope>NUCLEOTIDE SEQUENCE [LARGE SCALE GENOMIC DNA]</scope>
    <source>
        <strain evidence="1 2">CBS 613</strain>
    </source>
</reference>
<dbReference type="AlphaFoldDB" id="A0A642ULT7"/>
<keyword evidence="2" id="KW-1185">Reference proteome</keyword>
<dbReference type="RefSeq" id="XP_034011924.1">
    <property type="nucleotide sequence ID" value="XM_034156044.1"/>
</dbReference>
<dbReference type="GeneID" id="54781949"/>
<evidence type="ECO:0000313" key="2">
    <source>
        <dbReference type="Proteomes" id="UP000449547"/>
    </source>
</evidence>
<name>A0A642ULT7_DIURU</name>
<proteinExistence type="predicted"/>
<dbReference type="VEuPathDB" id="FungiDB:DIURU_003298"/>
<dbReference type="EMBL" id="SWFT01000104">
    <property type="protein sequence ID" value="KAA8901353.1"/>
    <property type="molecule type" value="Genomic_DNA"/>
</dbReference>
<dbReference type="Proteomes" id="UP000449547">
    <property type="component" value="Unassembled WGS sequence"/>
</dbReference>
<protein>
    <submittedName>
        <fullName evidence="1">Uncharacterized protein</fullName>
    </submittedName>
</protein>
<gene>
    <name evidence="1" type="ORF">DIURU_003298</name>
</gene>
<accession>A0A642ULT7</accession>
<sequence length="133" mass="15414">MIKFPDLHSLRSMFEAYNTHPDYEAFRQNSTRHFIKRVEKVTVEHILDGDTAKVDFHILAMFPPCKIRVEVPAGLMKLAKMYLKQVRVEQLNLKVRHPGDTRRPIHLNSIAKVVVLELVYVIVNVDEIPVTVV</sequence>
<comment type="caution">
    <text evidence="1">The sequence shown here is derived from an EMBL/GenBank/DDBJ whole genome shotgun (WGS) entry which is preliminary data.</text>
</comment>